<feature type="transmembrane region" description="Helical" evidence="1">
    <location>
        <begin position="44"/>
        <end position="67"/>
    </location>
</feature>
<name>A0A4Y6PRU6_PERCE</name>
<dbReference type="AlphaFoldDB" id="A0A4Y6PRU6"/>
<keyword evidence="1" id="KW-1133">Transmembrane helix</keyword>
<organism evidence="2 3">
    <name type="scientific">Persicimonas caeni</name>
    <dbReference type="NCBI Taxonomy" id="2292766"/>
    <lineage>
        <taxon>Bacteria</taxon>
        <taxon>Deltaproteobacteria</taxon>
        <taxon>Bradymonadales</taxon>
        <taxon>Bradymonadaceae</taxon>
        <taxon>Persicimonas</taxon>
    </lineage>
</organism>
<accession>A0A5B8Y2T1</accession>
<dbReference type="EMBL" id="CP041186">
    <property type="protein sequence ID" value="QDG51074.1"/>
    <property type="molecule type" value="Genomic_DNA"/>
</dbReference>
<evidence type="ECO:0000313" key="2">
    <source>
        <dbReference type="EMBL" id="QDG51074.1"/>
    </source>
</evidence>
<evidence type="ECO:0000256" key="1">
    <source>
        <dbReference type="SAM" id="Phobius"/>
    </source>
</evidence>
<feature type="transmembrane region" description="Helical" evidence="1">
    <location>
        <begin position="187"/>
        <end position="220"/>
    </location>
</feature>
<proteinExistence type="predicted"/>
<gene>
    <name evidence="2" type="ORF">FIV42_10110</name>
</gene>
<protein>
    <recommendedName>
        <fullName evidence="4">DUF4126 domain-containing protein</fullName>
    </recommendedName>
</protein>
<accession>A0A4Y6PRU6</accession>
<dbReference type="RefSeq" id="WP_141197559.1">
    <property type="nucleotide sequence ID" value="NZ_CP041186.1"/>
</dbReference>
<dbReference type="OrthoDB" id="10015725at2"/>
<sequence length="284" mass="28873">MSLALLRFLAMTVGPSITAAARPAVTFLAVQVVVAIMVAQDVAALPAALEWLVSVPAIVVAAVLAGLETAAKHDPDIAAVLRDLQVDNLTGAFGAFTAALLFAALGMPEADATALVDGAPVPVGDDGGVLDATAAAASSDLGTPVQVGAVGAAVGINLGLTWLRSQMLEFVDDFDLGRLWARIETGGVVGVLILLPLLPLIIFSFLVFFALALAAGALAARAAQRAMDRRARVECDSCGYAVRKEASLCPECKTAREPAMGHASGLSAALSALKSRTSSAPTTT</sequence>
<dbReference type="Proteomes" id="UP000315995">
    <property type="component" value="Chromosome"/>
</dbReference>
<evidence type="ECO:0000313" key="3">
    <source>
        <dbReference type="Proteomes" id="UP000315995"/>
    </source>
</evidence>
<keyword evidence="3" id="KW-1185">Reference proteome</keyword>
<feature type="transmembrane region" description="Helical" evidence="1">
    <location>
        <begin position="88"/>
        <end position="107"/>
    </location>
</feature>
<keyword evidence="1" id="KW-0472">Membrane</keyword>
<keyword evidence="1" id="KW-0812">Transmembrane</keyword>
<evidence type="ECO:0008006" key="4">
    <source>
        <dbReference type="Google" id="ProtNLM"/>
    </source>
</evidence>
<reference evidence="2 3" key="1">
    <citation type="submission" date="2019-06" db="EMBL/GenBank/DDBJ databases">
        <title>Persicimonas caeni gen. nov., sp. nov., a predatory bacterium isolated from solar saltern.</title>
        <authorList>
            <person name="Wang S."/>
        </authorList>
    </citation>
    <scope>NUCLEOTIDE SEQUENCE [LARGE SCALE GENOMIC DNA]</scope>
    <source>
        <strain evidence="2 3">YN101</strain>
    </source>
</reference>